<name>A0AAF3F3U0_9BILA</name>
<feature type="region of interest" description="Disordered" evidence="1">
    <location>
        <begin position="1"/>
        <end position="36"/>
    </location>
</feature>
<dbReference type="Proteomes" id="UP000887575">
    <property type="component" value="Unassembled WGS sequence"/>
</dbReference>
<feature type="compositionally biased region" description="Basic and acidic residues" evidence="1">
    <location>
        <begin position="385"/>
        <end position="411"/>
    </location>
</feature>
<feature type="compositionally biased region" description="Basic residues" evidence="1">
    <location>
        <begin position="308"/>
        <end position="320"/>
    </location>
</feature>
<proteinExistence type="predicted"/>
<feature type="compositionally biased region" description="Polar residues" evidence="1">
    <location>
        <begin position="321"/>
        <end position="331"/>
    </location>
</feature>
<evidence type="ECO:0000313" key="2">
    <source>
        <dbReference type="Proteomes" id="UP000887575"/>
    </source>
</evidence>
<feature type="compositionally biased region" description="Polar residues" evidence="1">
    <location>
        <begin position="371"/>
        <end position="383"/>
    </location>
</feature>
<dbReference type="AlphaFoldDB" id="A0AAF3F3U0"/>
<feature type="compositionally biased region" description="Basic and acidic residues" evidence="1">
    <location>
        <begin position="346"/>
        <end position="358"/>
    </location>
</feature>
<protein>
    <submittedName>
        <fullName evidence="3">Uncharacterized protein</fullName>
    </submittedName>
</protein>
<evidence type="ECO:0000256" key="1">
    <source>
        <dbReference type="SAM" id="MobiDB-lite"/>
    </source>
</evidence>
<feature type="compositionally biased region" description="Basic residues" evidence="1">
    <location>
        <begin position="360"/>
        <end position="370"/>
    </location>
</feature>
<keyword evidence="2" id="KW-1185">Reference proteome</keyword>
<sequence length="435" mass="49960">MQAGPSSSNGTLHQNGHQEYRNRKVASKSKSPSELDLEILQERDQLRVELKELREIHKKSSDELFDMKIGMTEWMVLLSPYREIYEGHGVYRQWMPYEINKSQEVLGLDRPVEEEIAAENKRFAESQERGRIRRIASRIIREPEAWKLFDFVEKKSLQNGFHEENAEMLEVVKEQEAQEEAQPQKAGVDQDRSTSIQEEEKKPEKLLESDQLPLVEPIEPATSVESLQGSVDEQKPATSMNLFEAYSQVFLASTEHTKRMIEARRSLSQLPKSDYQLPENCNEDGPLVVRFVAELNVTVVMRKFKKPIRTSRQPKPRKYATRSSPRKQTVQVKVEEEAAKSSTNEEPERPIENVEALKSKNPRGTKRAATNRRSSSNGPSTSPKRPKEEPCETPKKTYSEEIQKIIADAKEMSNMGKRTSARRKSTANKTLEFSC</sequence>
<feature type="compositionally biased region" description="Basic and acidic residues" evidence="1">
    <location>
        <begin position="188"/>
        <end position="208"/>
    </location>
</feature>
<organism evidence="2 3">
    <name type="scientific">Mesorhabditis belari</name>
    <dbReference type="NCBI Taxonomy" id="2138241"/>
    <lineage>
        <taxon>Eukaryota</taxon>
        <taxon>Metazoa</taxon>
        <taxon>Ecdysozoa</taxon>
        <taxon>Nematoda</taxon>
        <taxon>Chromadorea</taxon>
        <taxon>Rhabditida</taxon>
        <taxon>Rhabditina</taxon>
        <taxon>Rhabditomorpha</taxon>
        <taxon>Rhabditoidea</taxon>
        <taxon>Rhabditidae</taxon>
        <taxon>Mesorhabditinae</taxon>
        <taxon>Mesorhabditis</taxon>
    </lineage>
</organism>
<feature type="region of interest" description="Disordered" evidence="1">
    <location>
        <begin position="308"/>
        <end position="435"/>
    </location>
</feature>
<evidence type="ECO:0000313" key="3">
    <source>
        <dbReference type="WBParaSite" id="MBELARI_LOCUS21205.2"/>
    </source>
</evidence>
<feature type="compositionally biased region" description="Polar residues" evidence="1">
    <location>
        <begin position="1"/>
        <end position="15"/>
    </location>
</feature>
<reference evidence="3" key="1">
    <citation type="submission" date="2024-02" db="UniProtKB">
        <authorList>
            <consortium name="WormBaseParasite"/>
        </authorList>
    </citation>
    <scope>IDENTIFICATION</scope>
</reference>
<feature type="region of interest" description="Disordered" evidence="1">
    <location>
        <begin position="175"/>
        <end position="214"/>
    </location>
</feature>
<dbReference type="WBParaSite" id="MBELARI_LOCUS21205.2">
    <property type="protein sequence ID" value="MBELARI_LOCUS21205.2"/>
    <property type="gene ID" value="MBELARI_LOCUS21205"/>
</dbReference>
<accession>A0AAF3F3U0</accession>